<keyword evidence="1" id="KW-0472">Membrane</keyword>
<protein>
    <submittedName>
        <fullName evidence="2">Uncharacterized protein</fullName>
    </submittedName>
</protein>
<accession>A0AAP0MQP0</accession>
<keyword evidence="1" id="KW-1133">Transmembrane helix</keyword>
<evidence type="ECO:0000313" key="2">
    <source>
        <dbReference type="EMBL" id="KAK9216639.1"/>
    </source>
</evidence>
<evidence type="ECO:0000313" key="3">
    <source>
        <dbReference type="Proteomes" id="UP001428341"/>
    </source>
</evidence>
<organism evidence="2 3">
    <name type="scientific">Citrus x changshan-huyou</name>
    <dbReference type="NCBI Taxonomy" id="2935761"/>
    <lineage>
        <taxon>Eukaryota</taxon>
        <taxon>Viridiplantae</taxon>
        <taxon>Streptophyta</taxon>
        <taxon>Embryophyta</taxon>
        <taxon>Tracheophyta</taxon>
        <taxon>Spermatophyta</taxon>
        <taxon>Magnoliopsida</taxon>
        <taxon>eudicotyledons</taxon>
        <taxon>Gunneridae</taxon>
        <taxon>Pentapetalae</taxon>
        <taxon>rosids</taxon>
        <taxon>malvids</taxon>
        <taxon>Sapindales</taxon>
        <taxon>Rutaceae</taxon>
        <taxon>Aurantioideae</taxon>
        <taxon>Citrus</taxon>
    </lineage>
</organism>
<dbReference type="GO" id="GO:0009507">
    <property type="term" value="C:chloroplast"/>
    <property type="evidence" value="ECO:0007669"/>
    <property type="project" value="TreeGrafter"/>
</dbReference>
<feature type="transmembrane region" description="Helical" evidence="1">
    <location>
        <begin position="36"/>
        <end position="59"/>
    </location>
</feature>
<keyword evidence="3" id="KW-1185">Reference proteome</keyword>
<comment type="caution">
    <text evidence="2">The sequence shown here is derived from an EMBL/GenBank/DDBJ whole genome shotgun (WGS) entry which is preliminary data.</text>
</comment>
<keyword evidence="1" id="KW-0812">Transmembrane</keyword>
<dbReference type="PANTHER" id="PTHR33918:SF4">
    <property type="entry name" value="ABC-2 TYPE TRANSPORTER DOMAIN-CONTAINING PROTEIN"/>
    <property type="match status" value="1"/>
</dbReference>
<dbReference type="PANTHER" id="PTHR33918">
    <property type="entry name" value="OS01G0704200 PROTEIN"/>
    <property type="match status" value="1"/>
</dbReference>
<name>A0AAP0MQP0_9ROSI</name>
<reference evidence="2 3" key="1">
    <citation type="submission" date="2024-05" db="EMBL/GenBank/DDBJ databases">
        <title>Haplotype-resolved chromosome-level genome assembly of Huyou (Citrus changshanensis).</title>
        <authorList>
            <person name="Miao C."/>
            <person name="Chen W."/>
            <person name="Wu Y."/>
            <person name="Wang L."/>
            <person name="Zhao S."/>
            <person name="Grierson D."/>
            <person name="Xu C."/>
            <person name="Chen K."/>
        </authorList>
    </citation>
    <scope>NUCLEOTIDE SEQUENCE [LARGE SCALE GENOMIC DNA]</scope>
    <source>
        <strain evidence="2">01-14</strain>
        <tissue evidence="2">Leaf</tissue>
    </source>
</reference>
<sequence>MFYVGLAIFLRITDRVQRPYLQFSPKRWGLITGLRGYLTSAFFTTGLKVVAPLFAVYVTWPVLRLPALVAVLPFLVGCAAQLAFETNLDKHGSSCWPLIPIIFEVVS</sequence>
<feature type="transmembrane region" description="Helical" evidence="1">
    <location>
        <begin position="65"/>
        <end position="84"/>
    </location>
</feature>
<evidence type="ECO:0000256" key="1">
    <source>
        <dbReference type="SAM" id="Phobius"/>
    </source>
</evidence>
<dbReference type="Proteomes" id="UP001428341">
    <property type="component" value="Unassembled WGS sequence"/>
</dbReference>
<proteinExistence type="predicted"/>
<dbReference type="AlphaFoldDB" id="A0AAP0MQP0"/>
<gene>
    <name evidence="2" type="ORF">WN944_008649</name>
</gene>
<dbReference type="EMBL" id="JBCGBO010000003">
    <property type="protein sequence ID" value="KAK9216639.1"/>
    <property type="molecule type" value="Genomic_DNA"/>
</dbReference>